<evidence type="ECO:0008006" key="3">
    <source>
        <dbReference type="Google" id="ProtNLM"/>
    </source>
</evidence>
<dbReference type="RefSeq" id="WP_191252894.1">
    <property type="nucleotide sequence ID" value="NZ_BNCI01000002.1"/>
</dbReference>
<gene>
    <name evidence="1" type="ORF">GCM10017044_21790</name>
</gene>
<dbReference type="InterPro" id="IPR009945">
    <property type="entry name" value="ATPase_inh_sub_z"/>
</dbReference>
<name>A0A919E7I1_9PROT</name>
<keyword evidence="2" id="KW-1185">Reference proteome</keyword>
<dbReference type="Pfam" id="PF07345">
    <property type="entry name" value="ATPaseInh_sub_z"/>
    <property type="match status" value="1"/>
</dbReference>
<comment type="caution">
    <text evidence="1">The sequence shown here is derived from an EMBL/GenBank/DDBJ whole genome shotgun (WGS) entry which is preliminary data.</text>
</comment>
<reference evidence="1" key="1">
    <citation type="journal article" date="2014" name="Int. J. Syst. Evol. Microbiol.">
        <title>Complete genome sequence of Corynebacterium casei LMG S-19264T (=DSM 44701T), isolated from a smear-ripened cheese.</title>
        <authorList>
            <consortium name="US DOE Joint Genome Institute (JGI-PGF)"/>
            <person name="Walter F."/>
            <person name="Albersmeier A."/>
            <person name="Kalinowski J."/>
            <person name="Ruckert C."/>
        </authorList>
    </citation>
    <scope>NUCLEOTIDE SEQUENCE</scope>
    <source>
        <strain evidence="1">KCTC 42590</strain>
    </source>
</reference>
<dbReference type="AlphaFoldDB" id="A0A919E7I1"/>
<protein>
    <recommendedName>
        <fullName evidence="3">DUF1476 domain-containing protein</fullName>
    </recommendedName>
</protein>
<dbReference type="EMBL" id="BNCI01000002">
    <property type="protein sequence ID" value="GHF26468.1"/>
    <property type="molecule type" value="Genomic_DNA"/>
</dbReference>
<accession>A0A919E7I1</accession>
<dbReference type="InterPro" id="IPR038293">
    <property type="entry name" value="ATPase_inh_sub_z_sf"/>
</dbReference>
<evidence type="ECO:0000313" key="1">
    <source>
        <dbReference type="EMBL" id="GHF26468.1"/>
    </source>
</evidence>
<dbReference type="Gene3D" id="1.10.790.20">
    <property type="entry name" value="Domain of unknown function DUF1476"/>
    <property type="match status" value="1"/>
</dbReference>
<proteinExistence type="predicted"/>
<organism evidence="1 2">
    <name type="scientific">Kordiimonas sediminis</name>
    <dbReference type="NCBI Taxonomy" id="1735581"/>
    <lineage>
        <taxon>Bacteria</taxon>
        <taxon>Pseudomonadati</taxon>
        <taxon>Pseudomonadota</taxon>
        <taxon>Alphaproteobacteria</taxon>
        <taxon>Kordiimonadales</taxon>
        <taxon>Kordiimonadaceae</taxon>
        <taxon>Kordiimonas</taxon>
    </lineage>
</organism>
<dbReference type="PIRSF" id="PIRSF031780">
    <property type="entry name" value="UCP031780"/>
    <property type="match status" value="1"/>
</dbReference>
<reference evidence="1" key="2">
    <citation type="submission" date="2020-09" db="EMBL/GenBank/DDBJ databases">
        <authorList>
            <person name="Sun Q."/>
            <person name="Kim S."/>
        </authorList>
    </citation>
    <scope>NUCLEOTIDE SEQUENCE</scope>
    <source>
        <strain evidence="1">KCTC 42590</strain>
    </source>
</reference>
<sequence length="108" mass="12437">MTTFDNREKAFENKFAHDEELMFKARARRNRLVGEWAAKELGKADDEVEAYAKSVVIADLEEEGDDDVIRKLKADFEAAGVEFSDHRIEKLLEEKLHEAIKQVQADVK</sequence>
<dbReference type="Proteomes" id="UP000630923">
    <property type="component" value="Unassembled WGS sequence"/>
</dbReference>
<evidence type="ECO:0000313" key="2">
    <source>
        <dbReference type="Proteomes" id="UP000630923"/>
    </source>
</evidence>